<keyword evidence="2" id="KW-0507">mRNA processing</keyword>
<feature type="region of interest" description="Disordered" evidence="7">
    <location>
        <begin position="38"/>
        <end position="73"/>
    </location>
</feature>
<dbReference type="InterPro" id="IPR016813">
    <property type="entry name" value="NADH_Ub_cplx-1_21kDa"/>
</dbReference>
<evidence type="ECO:0000256" key="4">
    <source>
        <dbReference type="ARBA" id="ARBA00022884"/>
    </source>
</evidence>
<dbReference type="PROSITE" id="PS50102">
    <property type="entry name" value="RRM"/>
    <property type="match status" value="1"/>
</dbReference>
<evidence type="ECO:0000256" key="6">
    <source>
        <dbReference type="PROSITE-ProRule" id="PRU00176"/>
    </source>
</evidence>
<dbReference type="PANTHER" id="PTHR15608:SF0">
    <property type="entry name" value="HIV TAT-SPECIFIC FACTOR 1"/>
    <property type="match status" value="1"/>
</dbReference>
<reference evidence="9 10" key="1">
    <citation type="submission" date="2019-02" db="EMBL/GenBank/DDBJ databases">
        <title>Genome sequencing of the rare red list fungi Phlebia centrifuga.</title>
        <authorList>
            <person name="Buettner E."/>
            <person name="Kellner H."/>
        </authorList>
    </citation>
    <scope>NUCLEOTIDE SEQUENCE [LARGE SCALE GENOMIC DNA]</scope>
    <source>
        <strain evidence="9 10">DSM 108282</strain>
    </source>
</reference>
<dbReference type="InterPro" id="IPR034393">
    <property type="entry name" value="TatSF1-like"/>
</dbReference>
<evidence type="ECO:0000256" key="5">
    <source>
        <dbReference type="ARBA" id="ARBA00023187"/>
    </source>
</evidence>
<proteinExistence type="inferred from homology"/>
<evidence type="ECO:0000256" key="3">
    <source>
        <dbReference type="ARBA" id="ARBA00022737"/>
    </source>
</evidence>
<dbReference type="SMART" id="SM00360">
    <property type="entry name" value="RRM"/>
    <property type="match status" value="2"/>
</dbReference>
<evidence type="ECO:0000259" key="8">
    <source>
        <dbReference type="PROSITE" id="PS50102"/>
    </source>
</evidence>
<dbReference type="FunFam" id="3.30.70.330:FF:000105">
    <property type="entry name" value="HIV Tat-specific factor 1 homolog"/>
    <property type="match status" value="1"/>
</dbReference>
<dbReference type="Pfam" id="PF00076">
    <property type="entry name" value="RRM_1"/>
    <property type="match status" value="2"/>
</dbReference>
<dbReference type="PANTHER" id="PTHR15608">
    <property type="entry name" value="SPLICING FACTOR U2AF-ASSOCIATED PROTEIN 2"/>
    <property type="match status" value="1"/>
</dbReference>
<dbReference type="InterPro" id="IPR000504">
    <property type="entry name" value="RRM_dom"/>
</dbReference>
<evidence type="ECO:0000313" key="10">
    <source>
        <dbReference type="Proteomes" id="UP000309038"/>
    </source>
</evidence>
<sequence length="482" mass="53770">MAATRKAADQTLYHLSPRGFWKKFRDAVVVNPEISSGLPIQGIQRYPPPGSRPEKYSTPATKASDPAQNPYWKRDVRRAYPQLSVVTQTELSGLLIEHHEARQAVAAPPTEDDPRIHFDRTAGTWRLEDDDGNEMEYDAAKGAWVSLLSEDLLKAQQAAYSVAGVDEETPAAPVLARTKKRKEPEDYTSNTLGVEPEPSTKRGKKAGNGNKPERKSKNTAVYVTGLPVDTEPDEIVERFSKFGLIEEDDQGEPKVKMYAKEDGSFSGEALVVYFKEESVMLALNILDDAELRLGDASTRMSVKKAEFGNRHEAGSVEGSGEVKAHEQNHYRKLGEWDDEDGFGPSITEEDKTRAANRISRVVVLKHMFTLQELEEDASLLLDLKDEVREECSTLGEVTNVVLYDKEPEGVMSVKFRDPLGAQACIIKMNGRFFAGRKIEASLYAGKQRFRRSGAGEEYEDEGDEAEGRRLDDFASWLMTEGD</sequence>
<name>A0A4S4KJE9_9APHY</name>
<comment type="caution">
    <text evidence="9">The sequence shown here is derived from an EMBL/GenBank/DDBJ whole genome shotgun (WGS) entry which is preliminary data.</text>
</comment>
<dbReference type="GO" id="GO:0003723">
    <property type="term" value="F:RNA binding"/>
    <property type="evidence" value="ECO:0007669"/>
    <property type="project" value="UniProtKB-UniRule"/>
</dbReference>
<dbReference type="CDD" id="cd12281">
    <property type="entry name" value="RRM1_TatSF1_like"/>
    <property type="match status" value="1"/>
</dbReference>
<keyword evidence="4 6" id="KW-0694">RNA-binding</keyword>
<evidence type="ECO:0000256" key="2">
    <source>
        <dbReference type="ARBA" id="ARBA00022664"/>
    </source>
</evidence>
<comment type="similarity">
    <text evidence="1">Belongs to the HTATSF1 family.</text>
</comment>
<gene>
    <name evidence="9" type="ORF">EW026_g4060</name>
</gene>
<keyword evidence="5" id="KW-0508">mRNA splicing</keyword>
<dbReference type="SUPFAM" id="SSF54928">
    <property type="entry name" value="RNA-binding domain, RBD"/>
    <property type="match status" value="2"/>
</dbReference>
<evidence type="ECO:0000256" key="7">
    <source>
        <dbReference type="SAM" id="MobiDB-lite"/>
    </source>
</evidence>
<dbReference type="EMBL" id="SGPJ01000136">
    <property type="protein sequence ID" value="THG98076.1"/>
    <property type="molecule type" value="Genomic_DNA"/>
</dbReference>
<dbReference type="InterPro" id="IPR034392">
    <property type="entry name" value="TatSF1-like_RRM1"/>
</dbReference>
<accession>A0A4S4KJE9</accession>
<evidence type="ECO:0000313" key="9">
    <source>
        <dbReference type="EMBL" id="THG98076.1"/>
    </source>
</evidence>
<dbReference type="Proteomes" id="UP000309038">
    <property type="component" value="Unassembled WGS sequence"/>
</dbReference>
<dbReference type="AlphaFoldDB" id="A0A4S4KJE9"/>
<protein>
    <recommendedName>
        <fullName evidence="8">RRM domain-containing protein</fullName>
    </recommendedName>
</protein>
<feature type="region of interest" description="Disordered" evidence="7">
    <location>
        <begin position="173"/>
        <end position="219"/>
    </location>
</feature>
<dbReference type="CDD" id="cd12285">
    <property type="entry name" value="RRM3_RBM39_like"/>
    <property type="match status" value="1"/>
</dbReference>
<organism evidence="9 10">
    <name type="scientific">Hermanssonia centrifuga</name>
    <dbReference type="NCBI Taxonomy" id="98765"/>
    <lineage>
        <taxon>Eukaryota</taxon>
        <taxon>Fungi</taxon>
        <taxon>Dikarya</taxon>
        <taxon>Basidiomycota</taxon>
        <taxon>Agaricomycotina</taxon>
        <taxon>Agaricomycetes</taxon>
        <taxon>Polyporales</taxon>
        <taxon>Meruliaceae</taxon>
        <taxon>Hermanssonia</taxon>
    </lineage>
</organism>
<dbReference type="Gene3D" id="3.30.70.330">
    <property type="match status" value="2"/>
</dbReference>
<keyword evidence="3" id="KW-0677">Repeat</keyword>
<dbReference type="InterPro" id="IPR035979">
    <property type="entry name" value="RBD_domain_sf"/>
</dbReference>
<keyword evidence="10" id="KW-1185">Reference proteome</keyword>
<dbReference type="InterPro" id="IPR012677">
    <property type="entry name" value="Nucleotide-bd_a/b_plait_sf"/>
</dbReference>
<feature type="domain" description="RRM" evidence="8">
    <location>
        <begin position="219"/>
        <end position="307"/>
    </location>
</feature>
<evidence type="ECO:0000256" key="1">
    <source>
        <dbReference type="ARBA" id="ARBA00007747"/>
    </source>
</evidence>
<dbReference type="GO" id="GO:0005684">
    <property type="term" value="C:U2-type spliceosomal complex"/>
    <property type="evidence" value="ECO:0007669"/>
    <property type="project" value="TreeGrafter"/>
</dbReference>
<dbReference type="GO" id="GO:0000398">
    <property type="term" value="P:mRNA splicing, via spliceosome"/>
    <property type="evidence" value="ECO:0007669"/>
    <property type="project" value="InterPro"/>
</dbReference>
<dbReference type="CDD" id="cd22849">
    <property type="entry name" value="NuzM"/>
    <property type="match status" value="1"/>
</dbReference>
<dbReference type="GO" id="GO:0005686">
    <property type="term" value="C:U2 snRNP"/>
    <property type="evidence" value="ECO:0007669"/>
    <property type="project" value="TreeGrafter"/>
</dbReference>